<dbReference type="GO" id="GO:0016616">
    <property type="term" value="F:oxidoreductase activity, acting on the CH-OH group of donors, NAD or NADP as acceptor"/>
    <property type="evidence" value="ECO:0007669"/>
    <property type="project" value="TreeGrafter"/>
</dbReference>
<dbReference type="InterPro" id="IPR020904">
    <property type="entry name" value="Sc_DH/Rdtase_CS"/>
</dbReference>
<protein>
    <submittedName>
        <fullName evidence="4">SDR family oxidoreductase</fullName>
    </submittedName>
</protein>
<evidence type="ECO:0000313" key="4">
    <source>
        <dbReference type="EMBL" id="QIM15321.1"/>
    </source>
</evidence>
<dbReference type="AlphaFoldDB" id="A0A6G8FG03"/>
<evidence type="ECO:0000259" key="3">
    <source>
        <dbReference type="SMART" id="SM00822"/>
    </source>
</evidence>
<dbReference type="Gene3D" id="3.40.50.720">
    <property type="entry name" value="NAD(P)-binding Rossmann-like Domain"/>
    <property type="match status" value="1"/>
</dbReference>
<keyword evidence="5" id="KW-1185">Reference proteome</keyword>
<dbReference type="EMBL" id="CP049934">
    <property type="protein sequence ID" value="QIM15321.1"/>
    <property type="molecule type" value="Genomic_DNA"/>
</dbReference>
<dbReference type="PRINTS" id="PR00081">
    <property type="entry name" value="GDHRDH"/>
</dbReference>
<keyword evidence="2" id="KW-0560">Oxidoreductase</keyword>
<dbReference type="PANTHER" id="PTHR42760:SF133">
    <property type="entry name" value="3-OXOACYL-[ACYL-CARRIER-PROTEIN] REDUCTASE"/>
    <property type="match status" value="1"/>
</dbReference>
<dbReference type="PRINTS" id="PR00080">
    <property type="entry name" value="SDRFAMILY"/>
</dbReference>
<feature type="domain" description="Ketoreductase" evidence="3">
    <location>
        <begin position="8"/>
        <end position="179"/>
    </location>
</feature>
<dbReference type="PROSITE" id="PS00061">
    <property type="entry name" value="ADH_SHORT"/>
    <property type="match status" value="1"/>
</dbReference>
<dbReference type="InterPro" id="IPR036291">
    <property type="entry name" value="NAD(P)-bd_dom_sf"/>
</dbReference>
<comment type="similarity">
    <text evidence="1">Belongs to the short-chain dehydrogenases/reductases (SDR) family.</text>
</comment>
<dbReference type="Proteomes" id="UP000501387">
    <property type="component" value="Chromosome"/>
</dbReference>
<reference evidence="4 5" key="1">
    <citation type="submission" date="2020-03" db="EMBL/GenBank/DDBJ databases">
        <title>Leucobacter sp. nov., isolated from beetles.</title>
        <authorList>
            <person name="Hyun D.-W."/>
            <person name="Bae J.-W."/>
        </authorList>
    </citation>
    <scope>NUCLEOTIDE SEQUENCE [LARGE SCALE GENOMIC DNA]</scope>
    <source>
        <strain evidence="4 5">HDW9B</strain>
    </source>
</reference>
<dbReference type="PANTHER" id="PTHR42760">
    <property type="entry name" value="SHORT-CHAIN DEHYDROGENASES/REDUCTASES FAMILY MEMBER"/>
    <property type="match status" value="1"/>
</dbReference>
<dbReference type="RefSeq" id="WP_166321366.1">
    <property type="nucleotide sequence ID" value="NZ_CP049934.1"/>
</dbReference>
<gene>
    <name evidence="4" type="ORF">G7067_01060</name>
</gene>
<evidence type="ECO:0000256" key="1">
    <source>
        <dbReference type="ARBA" id="ARBA00006484"/>
    </source>
</evidence>
<evidence type="ECO:0000256" key="2">
    <source>
        <dbReference type="ARBA" id="ARBA00023002"/>
    </source>
</evidence>
<organism evidence="4 5">
    <name type="scientific">Leucobacter insecticola</name>
    <dbReference type="NCBI Taxonomy" id="2714934"/>
    <lineage>
        <taxon>Bacteria</taxon>
        <taxon>Bacillati</taxon>
        <taxon>Actinomycetota</taxon>
        <taxon>Actinomycetes</taxon>
        <taxon>Micrococcales</taxon>
        <taxon>Microbacteriaceae</taxon>
        <taxon>Leucobacter</taxon>
    </lineage>
</organism>
<accession>A0A6G8FG03</accession>
<dbReference type="KEGG" id="lins:G7067_01060"/>
<evidence type="ECO:0000313" key="5">
    <source>
        <dbReference type="Proteomes" id="UP000501387"/>
    </source>
</evidence>
<sequence length="256" mass="26016">MVKDLTGKVSVVTGAASGIGQAVAIELASLGSDVLILDVLDGGKTVSAIQDLTGGTVRARSEIVDIRNRDAVSACLDEMVAAWGSLDILVNNAGTVGRLSLEDMTDEVWDRDIETNLKGTFLLTQCAVYPHMKNAGSGAIVNVSSISGIMGGANSGGDGTSVRSGPAYAASKGGVIAFTRWVAKEVGPLGITCNSVAPGPVETPMTQGVPYPVDAQPIKRIGLPRDIAAAVAFLASPNATYITGETLKVCGGTAIG</sequence>
<dbReference type="SMART" id="SM00822">
    <property type="entry name" value="PKS_KR"/>
    <property type="match status" value="1"/>
</dbReference>
<dbReference type="SUPFAM" id="SSF51735">
    <property type="entry name" value="NAD(P)-binding Rossmann-fold domains"/>
    <property type="match status" value="1"/>
</dbReference>
<proteinExistence type="inferred from homology"/>
<dbReference type="FunFam" id="3.40.50.720:FF:000084">
    <property type="entry name" value="Short-chain dehydrogenase reductase"/>
    <property type="match status" value="1"/>
</dbReference>
<dbReference type="InterPro" id="IPR002347">
    <property type="entry name" value="SDR_fam"/>
</dbReference>
<name>A0A6G8FG03_9MICO</name>
<dbReference type="InterPro" id="IPR057326">
    <property type="entry name" value="KR_dom"/>
</dbReference>
<dbReference type="Pfam" id="PF13561">
    <property type="entry name" value="adh_short_C2"/>
    <property type="match status" value="1"/>
</dbReference>